<protein>
    <submittedName>
        <fullName evidence="1">Uncharacterized protein</fullName>
    </submittedName>
</protein>
<evidence type="ECO:0000313" key="1">
    <source>
        <dbReference type="EMBL" id="MBK1809486.1"/>
    </source>
</evidence>
<evidence type="ECO:0000313" key="2">
    <source>
        <dbReference type="Proteomes" id="UP000596739"/>
    </source>
</evidence>
<dbReference type="RefSeq" id="WP_200266034.1">
    <property type="nucleotide sequence ID" value="NZ_JAENHN010000007.1"/>
</dbReference>
<sequence>MYFVFDLFYSSYSDKLLEVLNRNKKVSEHTSENLMNAVIEKSYQMISLSL</sequence>
<comment type="caution">
    <text evidence="1">The sequence shown here is derived from an EMBL/GenBank/DDBJ whole genome shotgun (WGS) entry which is preliminary data.</text>
</comment>
<dbReference type="Proteomes" id="UP000596739">
    <property type="component" value="Unassembled WGS sequence"/>
</dbReference>
<accession>A0ABS1EJE6</accession>
<name>A0ABS1EJE6_9CLOT</name>
<keyword evidence="2" id="KW-1185">Reference proteome</keyword>
<reference evidence="2" key="1">
    <citation type="submission" date="2021-01" db="EMBL/GenBank/DDBJ databases">
        <title>Genome public.</title>
        <authorList>
            <person name="Liu C."/>
            <person name="Sun Q."/>
        </authorList>
    </citation>
    <scope>NUCLEOTIDE SEQUENCE [LARGE SCALE GENOMIC DNA]</scope>
    <source>
        <strain evidence="2">YIM B02505</strain>
    </source>
</reference>
<organism evidence="1 2">
    <name type="scientific">Clostridium yunnanense</name>
    <dbReference type="NCBI Taxonomy" id="2800325"/>
    <lineage>
        <taxon>Bacteria</taxon>
        <taxon>Bacillati</taxon>
        <taxon>Bacillota</taxon>
        <taxon>Clostridia</taxon>
        <taxon>Eubacteriales</taxon>
        <taxon>Clostridiaceae</taxon>
        <taxon>Clostridium</taxon>
    </lineage>
</organism>
<proteinExistence type="predicted"/>
<gene>
    <name evidence="1" type="ORF">JHL18_02345</name>
</gene>
<dbReference type="EMBL" id="JAENHN010000007">
    <property type="protein sequence ID" value="MBK1809486.1"/>
    <property type="molecule type" value="Genomic_DNA"/>
</dbReference>